<dbReference type="EMBL" id="OX465081">
    <property type="protein sequence ID" value="CAI9284332.1"/>
    <property type="molecule type" value="Genomic_DNA"/>
</dbReference>
<reference evidence="2" key="1">
    <citation type="submission" date="2023-04" db="EMBL/GenBank/DDBJ databases">
        <authorList>
            <person name="Vijverberg K."/>
            <person name="Xiong W."/>
            <person name="Schranz E."/>
        </authorList>
    </citation>
    <scope>NUCLEOTIDE SEQUENCE</scope>
</reference>
<name>A0AA35Z2Q6_LACSI</name>
<proteinExistence type="predicted"/>
<feature type="region of interest" description="Disordered" evidence="1">
    <location>
        <begin position="77"/>
        <end position="116"/>
    </location>
</feature>
<evidence type="ECO:0000313" key="2">
    <source>
        <dbReference type="EMBL" id="CAI9284332.1"/>
    </source>
</evidence>
<accession>A0AA35Z2Q6</accession>
<organism evidence="2 3">
    <name type="scientific">Lactuca saligna</name>
    <name type="common">Willowleaf lettuce</name>
    <dbReference type="NCBI Taxonomy" id="75948"/>
    <lineage>
        <taxon>Eukaryota</taxon>
        <taxon>Viridiplantae</taxon>
        <taxon>Streptophyta</taxon>
        <taxon>Embryophyta</taxon>
        <taxon>Tracheophyta</taxon>
        <taxon>Spermatophyta</taxon>
        <taxon>Magnoliopsida</taxon>
        <taxon>eudicotyledons</taxon>
        <taxon>Gunneridae</taxon>
        <taxon>Pentapetalae</taxon>
        <taxon>asterids</taxon>
        <taxon>campanulids</taxon>
        <taxon>Asterales</taxon>
        <taxon>Asteraceae</taxon>
        <taxon>Cichorioideae</taxon>
        <taxon>Cichorieae</taxon>
        <taxon>Lactucinae</taxon>
        <taxon>Lactuca</taxon>
    </lineage>
</organism>
<dbReference type="Proteomes" id="UP001177003">
    <property type="component" value="Chromosome 5"/>
</dbReference>
<gene>
    <name evidence="2" type="ORF">LSALG_LOCUS23865</name>
</gene>
<sequence>MLEKQTGPKSFYKVLKNLVAPPKYTARPLRTLSTKESILYKSGGGGGAALRQQPNHGHTTAFANIYHPPQLVITGAVDPLAGGGPGSPDMVGPATTASVYQQQQPQPTQVNWPNNY</sequence>
<dbReference type="AlphaFoldDB" id="A0AA35Z2Q6"/>
<evidence type="ECO:0000313" key="3">
    <source>
        <dbReference type="Proteomes" id="UP001177003"/>
    </source>
</evidence>
<evidence type="ECO:0000256" key="1">
    <source>
        <dbReference type="SAM" id="MobiDB-lite"/>
    </source>
</evidence>
<protein>
    <submittedName>
        <fullName evidence="2">Uncharacterized protein</fullName>
    </submittedName>
</protein>
<keyword evidence="3" id="KW-1185">Reference proteome</keyword>